<dbReference type="EMBL" id="GBHO01024436">
    <property type="protein sequence ID" value="JAG19168.1"/>
    <property type="molecule type" value="Transcribed_RNA"/>
</dbReference>
<reference evidence="3" key="1">
    <citation type="journal article" date="2014" name="PLoS ONE">
        <title>Transcriptome-Based Identification of ABC Transporters in the Western Tarnished Plant Bug Lygus hesperus.</title>
        <authorList>
            <person name="Hull J.J."/>
            <person name="Chaney K."/>
            <person name="Geib S.M."/>
            <person name="Fabrick J.A."/>
            <person name="Brent C.S."/>
            <person name="Walsh D."/>
            <person name="Lavine L.C."/>
        </authorList>
    </citation>
    <scope>NUCLEOTIDE SEQUENCE</scope>
</reference>
<dbReference type="EMBL" id="GBHO01024431">
    <property type="protein sequence ID" value="JAG19173.1"/>
    <property type="molecule type" value="Transcribed_RNA"/>
</dbReference>
<evidence type="ECO:0000313" key="2">
    <source>
        <dbReference type="EMBL" id="JAG19168.1"/>
    </source>
</evidence>
<dbReference type="FunFam" id="3.40.720.10:FF:000017">
    <property type="entry name" value="Predicted protein"/>
    <property type="match status" value="1"/>
</dbReference>
<accession>A0A0A9XK59</accession>
<dbReference type="InterPro" id="IPR017850">
    <property type="entry name" value="Alkaline_phosphatase_core_sf"/>
</dbReference>
<keyword evidence="3" id="KW-0251">Elongation factor</keyword>
<dbReference type="GO" id="GO:0003746">
    <property type="term" value="F:translation elongation factor activity"/>
    <property type="evidence" value="ECO:0007669"/>
    <property type="project" value="UniProtKB-KW"/>
</dbReference>
<keyword evidence="1" id="KW-1133">Transmembrane helix</keyword>
<keyword evidence="3" id="KW-0648">Protein biosynthesis</keyword>
<keyword evidence="1" id="KW-0812">Transmembrane</keyword>
<dbReference type="Gene3D" id="3.40.720.10">
    <property type="entry name" value="Alkaline Phosphatase, subunit A"/>
    <property type="match status" value="1"/>
</dbReference>
<evidence type="ECO:0000313" key="4">
    <source>
        <dbReference type="EMBL" id="JAQ02121.1"/>
    </source>
</evidence>
<keyword evidence="1" id="KW-0472">Membrane</keyword>
<protein>
    <submittedName>
        <fullName evidence="3">Elongation factor Tu</fullName>
    </submittedName>
</protein>
<reference evidence="3" key="2">
    <citation type="submission" date="2014-07" db="EMBL/GenBank/DDBJ databases">
        <authorList>
            <person name="Hull J."/>
        </authorList>
    </citation>
    <scope>NUCLEOTIDE SEQUENCE</scope>
</reference>
<dbReference type="PANTHER" id="PTHR10974:SF73">
    <property type="entry name" value="FI21235P1"/>
    <property type="match status" value="1"/>
</dbReference>
<dbReference type="EMBL" id="GDHC01016508">
    <property type="protein sequence ID" value="JAQ02121.1"/>
    <property type="molecule type" value="Transcribed_RNA"/>
</dbReference>
<evidence type="ECO:0000256" key="1">
    <source>
        <dbReference type="SAM" id="Phobius"/>
    </source>
</evidence>
<dbReference type="PANTHER" id="PTHR10974">
    <property type="entry name" value="FI08016P-RELATED"/>
    <property type="match status" value="1"/>
</dbReference>
<dbReference type="Pfam" id="PF02995">
    <property type="entry name" value="DUF229"/>
    <property type="match status" value="1"/>
</dbReference>
<evidence type="ECO:0000313" key="5">
    <source>
        <dbReference type="EMBL" id="JAQ13130.1"/>
    </source>
</evidence>
<dbReference type="GO" id="GO:0005615">
    <property type="term" value="C:extracellular space"/>
    <property type="evidence" value="ECO:0007669"/>
    <property type="project" value="TreeGrafter"/>
</dbReference>
<organism evidence="3">
    <name type="scientific">Lygus hesperus</name>
    <name type="common">Western plant bug</name>
    <dbReference type="NCBI Taxonomy" id="30085"/>
    <lineage>
        <taxon>Eukaryota</taxon>
        <taxon>Metazoa</taxon>
        <taxon>Ecdysozoa</taxon>
        <taxon>Arthropoda</taxon>
        <taxon>Hexapoda</taxon>
        <taxon>Insecta</taxon>
        <taxon>Pterygota</taxon>
        <taxon>Neoptera</taxon>
        <taxon>Paraneoptera</taxon>
        <taxon>Hemiptera</taxon>
        <taxon>Heteroptera</taxon>
        <taxon>Panheteroptera</taxon>
        <taxon>Cimicomorpha</taxon>
        <taxon>Miridae</taxon>
        <taxon>Mirini</taxon>
        <taxon>Lygus</taxon>
    </lineage>
</organism>
<dbReference type="AlphaFoldDB" id="A0A0A9XK59"/>
<feature type="transmembrane region" description="Helical" evidence="1">
    <location>
        <begin position="21"/>
        <end position="39"/>
    </location>
</feature>
<proteinExistence type="predicted"/>
<dbReference type="SUPFAM" id="SSF53649">
    <property type="entry name" value="Alkaline phosphatase-like"/>
    <property type="match status" value="1"/>
</dbReference>
<name>A0A0A9XK59_LYGHE</name>
<dbReference type="InterPro" id="IPR004245">
    <property type="entry name" value="DUF229"/>
</dbReference>
<dbReference type="EMBL" id="GDHC01005499">
    <property type="protein sequence ID" value="JAQ13130.1"/>
    <property type="molecule type" value="Transcribed_RNA"/>
</dbReference>
<evidence type="ECO:0000313" key="3">
    <source>
        <dbReference type="EMBL" id="JAG19173.1"/>
    </source>
</evidence>
<dbReference type="CDD" id="cd16021">
    <property type="entry name" value="ALP_like"/>
    <property type="match status" value="1"/>
</dbReference>
<reference evidence="4" key="3">
    <citation type="journal article" date="2016" name="Gigascience">
        <title>De novo construction of an expanded transcriptome assembly for the western tarnished plant bug, Lygus hesperus.</title>
        <authorList>
            <person name="Tassone E.E."/>
            <person name="Geib S.M."/>
            <person name="Hall B."/>
            <person name="Fabrick J.A."/>
            <person name="Brent C.S."/>
            <person name="Hull J.J."/>
        </authorList>
    </citation>
    <scope>NUCLEOTIDE SEQUENCE</scope>
</reference>
<sequence>MNRRIWLLTRMGINKVRGKRVLALVLALVVLYALVFHTSEIELTDRAAQLKEMAKSIKSLNSHSDLWHGRQACRHPNFDVNSPEIMKFVKYEPPMDCKGEKDWVEIKGSRALITQEARRKHGDIECSFTDLIRTNDFATQVGLTTKTHTEYSLESSDFVRVDCVGESGKRWSNIMAGARYDQDIFDRTGWDTLPKGSTKMNVLMFGFDSISRLTFSRKLPKSFEYLTKELGTIILQGYNIVGDGTPQALIPILTGKTELELPDTRRRMGHKATFVNAYPFVWNEYKDAGYVTGYMEDTPSVGIFTYRLKGFDAQPTDHYMRPFYVDAESNYYDKFSKYCLGSVPRHKVMLDYMKHIFRVYKDRPKFVFGFHGEISHDDYNLVGAADDDLREWLEWFKTSGNLDDTILILMSDHGHRFADIRNTQQGKIEERLPFFSFTLPPSFQKKYPDAVKNMRINSKRLTTPFDIHATLESILKPSGFGMGNLSQRGISLFQEVPAARTCVDAFIEPHWCACLDWESVDTNDPIVQRAARAFVKFMNKYNSDNTDECSESTLKEVQWSARLVPSGAFRRFHSSKDKDGFVPNMSADTPITSVMYQLKLATDPGRAIFEMSLMHDISLDEFKFRIEDVSRINEYGAQARCVENTLEHLRKFCYCRDAH</sequence>
<gene>
    <name evidence="3" type="primary">tuf1_1</name>
    <name evidence="2" type="synonym">tuf1_0</name>
    <name evidence="3" type="ORF">CM83_49627</name>
    <name evidence="2" type="ORF">CM83_49632</name>
    <name evidence="4" type="ORF">g.47186</name>
    <name evidence="5" type="ORF">g.47187</name>
</gene>